<dbReference type="CDD" id="cd12914">
    <property type="entry name" value="PDC1_DGC_like"/>
    <property type="match status" value="1"/>
</dbReference>
<dbReference type="PROSITE" id="PS50887">
    <property type="entry name" value="GGDEF"/>
    <property type="match status" value="1"/>
</dbReference>
<dbReference type="InterPro" id="IPR035965">
    <property type="entry name" value="PAS-like_dom_sf"/>
</dbReference>
<dbReference type="InterPro" id="IPR001610">
    <property type="entry name" value="PAC"/>
</dbReference>
<accession>A0ABN1JI36</accession>
<keyword evidence="2" id="KW-0472">Membrane</keyword>
<dbReference type="NCBIfam" id="TIGR00229">
    <property type="entry name" value="sensory_box"/>
    <property type="match status" value="1"/>
</dbReference>
<dbReference type="SUPFAM" id="SSF55073">
    <property type="entry name" value="Nucleotide cyclase"/>
    <property type="match status" value="1"/>
</dbReference>
<feature type="transmembrane region" description="Helical" evidence="2">
    <location>
        <begin position="20"/>
        <end position="38"/>
    </location>
</feature>
<dbReference type="InterPro" id="IPR000014">
    <property type="entry name" value="PAS"/>
</dbReference>
<dbReference type="Gene3D" id="3.30.70.270">
    <property type="match status" value="1"/>
</dbReference>
<keyword evidence="5" id="KW-1185">Reference proteome</keyword>
<evidence type="ECO:0000313" key="5">
    <source>
        <dbReference type="Proteomes" id="UP001500279"/>
    </source>
</evidence>
<dbReference type="PANTHER" id="PTHR44757">
    <property type="entry name" value="DIGUANYLATE CYCLASE DGCP"/>
    <property type="match status" value="1"/>
</dbReference>
<gene>
    <name evidence="4" type="ORF">GCM10009107_01790</name>
</gene>
<evidence type="ECO:0000313" key="4">
    <source>
        <dbReference type="EMBL" id="GAA0740287.1"/>
    </source>
</evidence>
<dbReference type="InterPro" id="IPR029787">
    <property type="entry name" value="Nucleotide_cyclase"/>
</dbReference>
<name>A0ABN1JI36_9BURK</name>
<dbReference type="SMART" id="SM00267">
    <property type="entry name" value="GGDEF"/>
    <property type="match status" value="1"/>
</dbReference>
<dbReference type="NCBIfam" id="TIGR00254">
    <property type="entry name" value="GGDEF"/>
    <property type="match status" value="1"/>
</dbReference>
<evidence type="ECO:0000256" key="2">
    <source>
        <dbReference type="SAM" id="Phobius"/>
    </source>
</evidence>
<reference evidence="4 5" key="1">
    <citation type="journal article" date="2019" name="Int. J. Syst. Evol. Microbiol.">
        <title>The Global Catalogue of Microorganisms (GCM) 10K type strain sequencing project: providing services to taxonomists for standard genome sequencing and annotation.</title>
        <authorList>
            <consortium name="The Broad Institute Genomics Platform"/>
            <consortium name="The Broad Institute Genome Sequencing Center for Infectious Disease"/>
            <person name="Wu L."/>
            <person name="Ma J."/>
        </authorList>
    </citation>
    <scope>NUCLEOTIDE SEQUENCE [LARGE SCALE GENOMIC DNA]</scope>
    <source>
        <strain evidence="4 5">JCM 15503</strain>
    </source>
</reference>
<dbReference type="PANTHER" id="PTHR44757:SF2">
    <property type="entry name" value="BIOFILM ARCHITECTURE MAINTENANCE PROTEIN MBAA"/>
    <property type="match status" value="1"/>
</dbReference>
<dbReference type="Pfam" id="PF13426">
    <property type="entry name" value="PAS_9"/>
    <property type="match status" value="1"/>
</dbReference>
<organism evidence="4 5">
    <name type="scientific">Ideonella azotifigens</name>
    <dbReference type="NCBI Taxonomy" id="513160"/>
    <lineage>
        <taxon>Bacteria</taxon>
        <taxon>Pseudomonadati</taxon>
        <taxon>Pseudomonadota</taxon>
        <taxon>Betaproteobacteria</taxon>
        <taxon>Burkholderiales</taxon>
        <taxon>Sphaerotilaceae</taxon>
        <taxon>Ideonella</taxon>
    </lineage>
</organism>
<evidence type="ECO:0000256" key="1">
    <source>
        <dbReference type="SAM" id="MobiDB-lite"/>
    </source>
</evidence>
<feature type="transmembrane region" description="Helical" evidence="2">
    <location>
        <begin position="305"/>
        <end position="325"/>
    </location>
</feature>
<dbReference type="SMART" id="SM00086">
    <property type="entry name" value="PAC"/>
    <property type="match status" value="1"/>
</dbReference>
<comment type="caution">
    <text evidence="4">The sequence shown here is derived from an EMBL/GenBank/DDBJ whole genome shotgun (WGS) entry which is preliminary data.</text>
</comment>
<sequence>MSVPACLSTLFASLKFRLTAIGVLVLALGIGLITVQLTQHAERDLLQMQRQRELDGVVRSAAVLSRRCVELQRALRASASLLDEATLADPQRLASALQATPALRELFSYVFVADANGKVLLVADSQGLRHPQVWIGDRDYFQTAITQARPAISEPLPDRVLGQPVVALVHPLTDIGSGRVHGVIGGAMKLASRELLSDLVESTNGNAGDTGATVIVTDANGRILAHPEPRRLLGQLREEPGLREATEAWWASGAPVEPSGLSLPQAGQMVSNAGVPGPDWVVWRLLPEEALLAPLHQARREALQWAGALVLLLGACLLLVVAWLLRPLTLLRRRALRLFEPGDHAAGDWPALNGEIGQLSQVLRQVSTAREQVEHLNREVLVKLRSVMNASPLGIAVSRDGKAEMVSDEFCRLFGRPREALLGSTPEIVFGAEPDWQRARAESEAAFRNGQRYQGDWQLRRADGSLFWARLHGRLVDEHQLRAGTVWTVSDISSEVAEREQLAWSASHDLLTGLANRRAFLQRANRLLAERPASLAAALLVIDLDRFKPINDTAGHAAGDAMLKAVAAAIGQQVRGSDLVVRLGGDEFGVLLPSCPPEAAQRVAGHIREAVDSIVLPWGVQKLRVGASLGLAMLDSDTLDTADWLHQADIACYADKAERKREDRQDREVAELPPPPTLRIVGQG</sequence>
<dbReference type="Gene3D" id="3.30.450.20">
    <property type="entry name" value="PAS domain"/>
    <property type="match status" value="2"/>
</dbReference>
<dbReference type="RefSeq" id="WP_231012748.1">
    <property type="nucleotide sequence ID" value="NZ_BAAAEW010000002.1"/>
</dbReference>
<dbReference type="Proteomes" id="UP001500279">
    <property type="component" value="Unassembled WGS sequence"/>
</dbReference>
<feature type="domain" description="GGDEF" evidence="3">
    <location>
        <begin position="535"/>
        <end position="672"/>
    </location>
</feature>
<dbReference type="EMBL" id="BAAAEW010000002">
    <property type="protein sequence ID" value="GAA0740287.1"/>
    <property type="molecule type" value="Genomic_DNA"/>
</dbReference>
<dbReference type="InterPro" id="IPR052155">
    <property type="entry name" value="Biofilm_reg_signaling"/>
</dbReference>
<keyword evidence="2" id="KW-0812">Transmembrane</keyword>
<dbReference type="SUPFAM" id="SSF55785">
    <property type="entry name" value="PYP-like sensor domain (PAS domain)"/>
    <property type="match status" value="1"/>
</dbReference>
<dbReference type="InterPro" id="IPR000160">
    <property type="entry name" value="GGDEF_dom"/>
</dbReference>
<evidence type="ECO:0000259" key="3">
    <source>
        <dbReference type="PROSITE" id="PS50887"/>
    </source>
</evidence>
<dbReference type="CDD" id="cd01949">
    <property type="entry name" value="GGDEF"/>
    <property type="match status" value="1"/>
</dbReference>
<protein>
    <recommendedName>
        <fullName evidence="3">GGDEF domain-containing protein</fullName>
    </recommendedName>
</protein>
<feature type="compositionally biased region" description="Basic and acidic residues" evidence="1">
    <location>
        <begin position="658"/>
        <end position="670"/>
    </location>
</feature>
<dbReference type="InterPro" id="IPR043128">
    <property type="entry name" value="Rev_trsase/Diguanyl_cyclase"/>
</dbReference>
<proteinExistence type="predicted"/>
<dbReference type="Pfam" id="PF00990">
    <property type="entry name" value="GGDEF"/>
    <property type="match status" value="1"/>
</dbReference>
<keyword evidence="2" id="KW-1133">Transmembrane helix</keyword>
<feature type="region of interest" description="Disordered" evidence="1">
    <location>
        <begin position="658"/>
        <end position="684"/>
    </location>
</feature>
<dbReference type="CDD" id="cd00130">
    <property type="entry name" value="PAS"/>
    <property type="match status" value="1"/>
</dbReference>